<accession>A0A0D1XMY6</accession>
<sequence>MATPGSHPDAFAQIAANLQRLSNGLGTALAPQTPVTMPLAERNLNTIVSPAKSTNMTNAGKKRKSTSDNNDGASQPPKKKQDAKDAAAKIDVSSIHLDGEENQAVPVYDTCDEIRNKINRFLRTTPNASNAGLIRLINSAAYADSKTASAVQLRTFLGAKRGPTSGAESKVFYGAYVYFEKLRIKEAKAKSKKREAMENAWGRKGMKLSDNFRGPLFVGPKDIPTEDEFGRFTMVRRR</sequence>
<proteinExistence type="predicted"/>
<reference evidence="3 4" key="1">
    <citation type="submission" date="2015-01" db="EMBL/GenBank/DDBJ databases">
        <title>The Genome Sequence of Exophiala mesophila CBS40295.</title>
        <authorList>
            <consortium name="The Broad Institute Genomics Platform"/>
            <person name="Cuomo C."/>
            <person name="de Hoog S."/>
            <person name="Gorbushina A."/>
            <person name="Stielow B."/>
            <person name="Teixiera M."/>
            <person name="Abouelleil A."/>
            <person name="Chapman S.B."/>
            <person name="Priest M."/>
            <person name="Young S.K."/>
            <person name="Wortman J."/>
            <person name="Nusbaum C."/>
            <person name="Birren B."/>
        </authorList>
    </citation>
    <scope>NUCLEOTIDE SEQUENCE [LARGE SCALE GENOMIC DNA]</scope>
    <source>
        <strain evidence="3 4">CBS 40295</strain>
    </source>
</reference>
<evidence type="ECO:0000313" key="3">
    <source>
        <dbReference type="EMBL" id="KIV89496.1"/>
    </source>
</evidence>
<name>A0A0D1XMY6_EXOME</name>
<feature type="compositionally biased region" description="Polar residues" evidence="1">
    <location>
        <begin position="47"/>
        <end position="58"/>
    </location>
</feature>
<dbReference type="PANTHER" id="PTHR42339:SF1">
    <property type="entry name" value="HISTONE H1"/>
    <property type="match status" value="1"/>
</dbReference>
<gene>
    <name evidence="3" type="ORF">PV10_06889</name>
</gene>
<dbReference type="InterPro" id="IPR056143">
    <property type="entry name" value="DUF7726"/>
</dbReference>
<protein>
    <recommendedName>
        <fullName evidence="2">DUF7726 domain-containing protein</fullName>
    </recommendedName>
</protein>
<dbReference type="HOGENOM" id="CLU_099098_0_0_1"/>
<dbReference type="Proteomes" id="UP000054302">
    <property type="component" value="Unassembled WGS sequence"/>
</dbReference>
<dbReference type="EMBL" id="KN847524">
    <property type="protein sequence ID" value="KIV89496.1"/>
    <property type="molecule type" value="Genomic_DNA"/>
</dbReference>
<feature type="region of interest" description="Disordered" evidence="1">
    <location>
        <begin position="47"/>
        <end position="87"/>
    </location>
</feature>
<dbReference type="RefSeq" id="XP_016221070.1">
    <property type="nucleotide sequence ID" value="XM_016371738.1"/>
</dbReference>
<keyword evidence="4" id="KW-1185">Reference proteome</keyword>
<evidence type="ECO:0000256" key="1">
    <source>
        <dbReference type="SAM" id="MobiDB-lite"/>
    </source>
</evidence>
<dbReference type="PANTHER" id="PTHR42339">
    <property type="entry name" value="HISTONE H1"/>
    <property type="match status" value="1"/>
</dbReference>
<dbReference type="Pfam" id="PF24852">
    <property type="entry name" value="DUF7726"/>
    <property type="match status" value="1"/>
</dbReference>
<dbReference type="OrthoDB" id="2592504at2759"/>
<feature type="domain" description="DUF7726" evidence="2">
    <location>
        <begin position="105"/>
        <end position="187"/>
    </location>
</feature>
<evidence type="ECO:0000259" key="2">
    <source>
        <dbReference type="Pfam" id="PF24852"/>
    </source>
</evidence>
<dbReference type="GeneID" id="27324734"/>
<evidence type="ECO:0000313" key="4">
    <source>
        <dbReference type="Proteomes" id="UP000054302"/>
    </source>
</evidence>
<dbReference type="AlphaFoldDB" id="A0A0D1XMY6"/>
<dbReference type="VEuPathDB" id="FungiDB:PV10_06889"/>
<organism evidence="3 4">
    <name type="scientific">Exophiala mesophila</name>
    <name type="common">Black yeast-like fungus</name>
    <dbReference type="NCBI Taxonomy" id="212818"/>
    <lineage>
        <taxon>Eukaryota</taxon>
        <taxon>Fungi</taxon>
        <taxon>Dikarya</taxon>
        <taxon>Ascomycota</taxon>
        <taxon>Pezizomycotina</taxon>
        <taxon>Eurotiomycetes</taxon>
        <taxon>Chaetothyriomycetidae</taxon>
        <taxon>Chaetothyriales</taxon>
        <taxon>Herpotrichiellaceae</taxon>
        <taxon>Exophiala</taxon>
    </lineage>
</organism>